<dbReference type="Gene3D" id="3.50.50.60">
    <property type="entry name" value="FAD/NAD(P)-binding domain"/>
    <property type="match status" value="2"/>
</dbReference>
<dbReference type="OrthoDB" id="9772594at2"/>
<protein>
    <submittedName>
        <fullName evidence="3">FAD-binding protein</fullName>
    </submittedName>
</protein>
<feature type="domain" description="FAD-binding" evidence="1">
    <location>
        <begin position="82"/>
        <end position="115"/>
    </location>
</feature>
<reference evidence="4" key="1">
    <citation type="submission" date="2017-04" db="EMBL/GenBank/DDBJ databases">
        <title>Function of individual gut microbiota members based on whole genome sequencing of pure cultures obtained from chicken caecum.</title>
        <authorList>
            <person name="Medvecky M."/>
            <person name="Cejkova D."/>
            <person name="Polansky O."/>
            <person name="Karasova D."/>
            <person name="Kubasova T."/>
            <person name="Cizek A."/>
            <person name="Rychlik I."/>
        </authorList>
    </citation>
    <scope>NUCLEOTIDE SEQUENCE [LARGE SCALE GENOMIC DNA]</scope>
    <source>
        <strain evidence="4">An90</strain>
    </source>
</reference>
<dbReference type="Pfam" id="PF21688">
    <property type="entry name" value="FAD-depend_C"/>
    <property type="match status" value="1"/>
</dbReference>
<dbReference type="PANTHER" id="PTHR42842">
    <property type="entry name" value="FAD/NAD(P)-BINDING OXIDOREDUCTASE"/>
    <property type="match status" value="1"/>
</dbReference>
<dbReference type="PANTHER" id="PTHR42842:SF3">
    <property type="entry name" value="FAD_NAD(P)-BINDING OXIDOREDUCTASE FAMILY PROTEIN"/>
    <property type="match status" value="1"/>
</dbReference>
<dbReference type="InterPro" id="IPR049516">
    <property type="entry name" value="FAD-depend_C"/>
</dbReference>
<dbReference type="AlphaFoldDB" id="A0A1Y3QUT8"/>
<comment type="caution">
    <text evidence="3">The sequence shown here is derived from an EMBL/GenBank/DDBJ whole genome shotgun (WGS) entry which is preliminary data.</text>
</comment>
<dbReference type="InterPro" id="IPR036188">
    <property type="entry name" value="FAD/NAD-bd_sf"/>
</dbReference>
<dbReference type="PRINTS" id="PR00411">
    <property type="entry name" value="PNDRDTASEI"/>
</dbReference>
<dbReference type="Gene3D" id="3.30.70.2700">
    <property type="match status" value="1"/>
</dbReference>
<gene>
    <name evidence="3" type="ORF">B5G41_06955</name>
</gene>
<feature type="domain" description="FAD-dependent protein C-terminal" evidence="2">
    <location>
        <begin position="267"/>
        <end position="464"/>
    </location>
</feature>
<evidence type="ECO:0000259" key="2">
    <source>
        <dbReference type="Pfam" id="PF21688"/>
    </source>
</evidence>
<evidence type="ECO:0000259" key="1">
    <source>
        <dbReference type="Pfam" id="PF01494"/>
    </source>
</evidence>
<dbReference type="GO" id="GO:0071949">
    <property type="term" value="F:FAD binding"/>
    <property type="evidence" value="ECO:0007669"/>
    <property type="project" value="InterPro"/>
</dbReference>
<organism evidence="3 4">
    <name type="scientific">Alistipes onderdonkii</name>
    <dbReference type="NCBI Taxonomy" id="328813"/>
    <lineage>
        <taxon>Bacteria</taxon>
        <taxon>Pseudomonadati</taxon>
        <taxon>Bacteroidota</taxon>
        <taxon>Bacteroidia</taxon>
        <taxon>Bacteroidales</taxon>
        <taxon>Rikenellaceae</taxon>
        <taxon>Alistipes</taxon>
    </lineage>
</organism>
<dbReference type="EMBL" id="NFHB01000004">
    <property type="protein sequence ID" value="OUN03422.1"/>
    <property type="molecule type" value="Genomic_DNA"/>
</dbReference>
<dbReference type="SUPFAM" id="SSF51905">
    <property type="entry name" value="FAD/NAD(P)-binding domain"/>
    <property type="match status" value="1"/>
</dbReference>
<evidence type="ECO:0000313" key="4">
    <source>
        <dbReference type="Proteomes" id="UP000195772"/>
    </source>
</evidence>
<accession>A0A1Y3QUT8</accession>
<dbReference type="PIRSF" id="PIRSF038984">
    <property type="entry name" value="FAD_binding_protein"/>
    <property type="match status" value="1"/>
</dbReference>
<dbReference type="eggNOG" id="COG2509">
    <property type="taxonomic scope" value="Bacteria"/>
</dbReference>
<dbReference type="Proteomes" id="UP000195772">
    <property type="component" value="Unassembled WGS sequence"/>
</dbReference>
<evidence type="ECO:0000313" key="3">
    <source>
        <dbReference type="EMBL" id="OUN03422.1"/>
    </source>
</evidence>
<dbReference type="InterPro" id="IPR002938">
    <property type="entry name" value="FAD-bd"/>
</dbReference>
<dbReference type="InterPro" id="IPR028348">
    <property type="entry name" value="FAD-binding_protein"/>
</dbReference>
<proteinExistence type="predicted"/>
<dbReference type="RefSeq" id="WP_087402057.1">
    <property type="nucleotide sequence ID" value="NZ_AP031440.1"/>
</dbReference>
<dbReference type="PRINTS" id="PR00368">
    <property type="entry name" value="FADPNR"/>
</dbReference>
<name>A0A1Y3QUT8_9BACT</name>
<dbReference type="Pfam" id="PF01494">
    <property type="entry name" value="FAD_binding_3"/>
    <property type="match status" value="1"/>
</dbReference>
<sequence length="517" mass="56079">MPQNVALVLTPRQAADAKYYTSLAARRLGVPEHDIALVRVVKRSIDARQRQPKVNLTLEVYVDREPQPAPVHFDYPDVSGHTEVVVVGSGPAGLFAALRLIELGLKPVILERGRDVSARKVDIARINRNGAVDPDSNYAFGEGGAGTFSDGKLFTRSKKRGDYNKALQTLVFHGATPEILYEAHPHIGTDKLPRIMQNIRQTILGSGGQFVFGSRVTDLEIRNGRIRGVRCGDTFVEGAAVVLATGHSARDIYELLYRRGVRVEAKAFAMGVRIEHPQALIDSIQYHCPTRGEYLPAAAYSLVSQEAGRGVYSFCMCPGGFIVPAMTDAAQSVVNGMSPSGRTSPYANSGMVTEVRPADFEHLRAEWGELAGLKFQQQFEELARQHGGEHQVAPAQRVADFVAGRPSAALPKTSYIPGIIPSRLDEWMPSFIGEGLRRGIATFGRRMRGFVTNEAIVVGVESRTSSPVRVPRDPVTLMHPQTAGLFPAGEGAGYAGGIISAALDGERIAEAVTNYIK</sequence>